<comment type="caution">
    <text evidence="1">The sequence shown here is derived from an EMBL/GenBank/DDBJ whole genome shotgun (WGS) entry which is preliminary data.</text>
</comment>
<reference evidence="1 2" key="1">
    <citation type="submission" date="2016-08" db="EMBL/GenBank/DDBJ databases">
        <title>A Parts List for Fungal Cellulosomes Revealed by Comparative Genomics.</title>
        <authorList>
            <consortium name="DOE Joint Genome Institute"/>
            <person name="Haitjema C.H."/>
            <person name="Gilmore S.P."/>
            <person name="Henske J.K."/>
            <person name="Solomon K.V."/>
            <person name="De Groot R."/>
            <person name="Kuo A."/>
            <person name="Mondo S.J."/>
            <person name="Salamov A.A."/>
            <person name="Labutti K."/>
            <person name="Zhao Z."/>
            <person name="Chiniquy J."/>
            <person name="Barry K."/>
            <person name="Brewer H.M."/>
            <person name="Purvine S.O."/>
            <person name="Wright A.T."/>
            <person name="Boxma B."/>
            <person name="Van Alen T."/>
            <person name="Hackstein J.H."/>
            <person name="Baker S.E."/>
            <person name="Grigoriev I.V."/>
            <person name="O'Malley M.A."/>
        </authorList>
    </citation>
    <scope>NUCLEOTIDE SEQUENCE [LARGE SCALE GENOMIC DNA]</scope>
    <source>
        <strain evidence="1 2">G1</strain>
    </source>
</reference>
<organism evidence="1 2">
    <name type="scientific">Neocallimastix californiae</name>
    <dbReference type="NCBI Taxonomy" id="1754190"/>
    <lineage>
        <taxon>Eukaryota</taxon>
        <taxon>Fungi</taxon>
        <taxon>Fungi incertae sedis</taxon>
        <taxon>Chytridiomycota</taxon>
        <taxon>Chytridiomycota incertae sedis</taxon>
        <taxon>Neocallimastigomycetes</taxon>
        <taxon>Neocallimastigales</taxon>
        <taxon>Neocallimastigaceae</taxon>
        <taxon>Neocallimastix</taxon>
    </lineage>
</organism>
<sequence>MTLELEIVVNALNDKNIQTIIEYTRNNKNSDLVSELYNSNLLSKERLEFIVRKCMNYLDIPTALVKKLWENNEISLLDIILNSLKFFDNDFIIRLLSLYQNKNSTEKVRFQFTN</sequence>
<keyword evidence="2" id="KW-1185">Reference proteome</keyword>
<dbReference type="AlphaFoldDB" id="A0A1Y2BK01"/>
<evidence type="ECO:0000313" key="1">
    <source>
        <dbReference type="EMBL" id="ORY35101.1"/>
    </source>
</evidence>
<dbReference type="EMBL" id="MCOG01000153">
    <property type="protein sequence ID" value="ORY35101.1"/>
    <property type="molecule type" value="Genomic_DNA"/>
</dbReference>
<proteinExistence type="predicted"/>
<name>A0A1Y2BK01_9FUNG</name>
<dbReference type="Proteomes" id="UP000193920">
    <property type="component" value="Unassembled WGS sequence"/>
</dbReference>
<gene>
    <name evidence="1" type="ORF">LY90DRAFT_511734</name>
</gene>
<accession>A0A1Y2BK01</accession>
<evidence type="ECO:0000313" key="2">
    <source>
        <dbReference type="Proteomes" id="UP000193920"/>
    </source>
</evidence>
<protein>
    <submittedName>
        <fullName evidence="1">Uncharacterized protein</fullName>
    </submittedName>
</protein>